<keyword evidence="2" id="KW-1185">Reference proteome</keyword>
<dbReference type="AlphaFoldDB" id="A0A5B8A3G8"/>
<name>A0A5B8A3G8_9BACT</name>
<dbReference type="EMBL" id="CP040896">
    <property type="protein sequence ID" value="QDA61669.1"/>
    <property type="molecule type" value="Genomic_DNA"/>
</dbReference>
<protein>
    <submittedName>
        <fullName evidence="1">Uncharacterized protein</fullName>
    </submittedName>
</protein>
<evidence type="ECO:0000313" key="1">
    <source>
        <dbReference type="EMBL" id="QDA61669.1"/>
    </source>
</evidence>
<dbReference type="Proteomes" id="UP000305398">
    <property type="component" value="Chromosome"/>
</dbReference>
<evidence type="ECO:0000313" key="2">
    <source>
        <dbReference type="Proteomes" id="UP000305398"/>
    </source>
</evidence>
<proteinExistence type="predicted"/>
<dbReference type="KEGG" id="hyj:FHG12_16890"/>
<reference evidence="1 2" key="1">
    <citation type="submission" date="2019-06" db="EMBL/GenBank/DDBJ databases">
        <authorList>
            <person name="Srinivasan S."/>
        </authorList>
    </citation>
    <scope>NUCLEOTIDE SEQUENCE [LARGE SCALE GENOMIC DNA]</scope>
    <source>
        <strain evidence="1 2">17J68-5</strain>
    </source>
</reference>
<organism evidence="1 2">
    <name type="scientific">Hymenobacter jejuensis</name>
    <dbReference type="NCBI Taxonomy" id="2502781"/>
    <lineage>
        <taxon>Bacteria</taxon>
        <taxon>Pseudomonadati</taxon>
        <taxon>Bacteroidota</taxon>
        <taxon>Cytophagia</taxon>
        <taxon>Cytophagales</taxon>
        <taxon>Hymenobacteraceae</taxon>
        <taxon>Hymenobacter</taxon>
    </lineage>
</organism>
<accession>A0A5B8A3G8</accession>
<sequence length="116" mass="13482">MTIPQISRNLTVTMQEEQLPQRTKIVILCNEITYKATIVPQGEWWKLCNRDHILVDLLDSPDLECFVEANQLDDPMSLILTVERVSECGTYPRKEYSLDEIHAIWLLKEIPDPKAE</sequence>
<gene>
    <name evidence="1" type="ORF">FHG12_16890</name>
</gene>
<dbReference type="RefSeq" id="WP_139516843.1">
    <property type="nucleotide sequence ID" value="NZ_CP040896.1"/>
</dbReference>